<evidence type="ECO:0000259" key="13">
    <source>
        <dbReference type="PROSITE" id="PS51194"/>
    </source>
</evidence>
<dbReference type="InterPro" id="IPR014014">
    <property type="entry name" value="RNA_helicase_DEAD_Q_motif"/>
</dbReference>
<feature type="short sequence motif" description="Q motif" evidence="10">
    <location>
        <begin position="1"/>
        <end position="29"/>
    </location>
</feature>
<protein>
    <recommendedName>
        <fullName evidence="9">DEAD-box ATP-dependent RNA helicase RhpA</fullName>
        <ecNumber evidence="1">3.6.4.13</ecNumber>
    </recommendedName>
</protein>
<evidence type="ECO:0000256" key="10">
    <source>
        <dbReference type="PROSITE-ProRule" id="PRU00552"/>
    </source>
</evidence>
<dbReference type="GO" id="GO:0003676">
    <property type="term" value="F:nucleic acid binding"/>
    <property type="evidence" value="ECO:0007669"/>
    <property type="project" value="InterPro"/>
</dbReference>
<dbReference type="SMART" id="SM00490">
    <property type="entry name" value="HELICc"/>
    <property type="match status" value="1"/>
</dbReference>
<evidence type="ECO:0000256" key="2">
    <source>
        <dbReference type="ARBA" id="ARBA00022490"/>
    </source>
</evidence>
<dbReference type="InterPro" id="IPR050079">
    <property type="entry name" value="DEAD_box_RNA_helicase"/>
</dbReference>
<keyword evidence="5 11" id="KW-0347">Helicase</keyword>
<dbReference type="GO" id="GO:0003724">
    <property type="term" value="F:RNA helicase activity"/>
    <property type="evidence" value="ECO:0007669"/>
    <property type="project" value="UniProtKB-EC"/>
</dbReference>
<keyword evidence="2" id="KW-0963">Cytoplasm</keyword>
<dbReference type="GO" id="GO:0009266">
    <property type="term" value="P:response to temperature stimulus"/>
    <property type="evidence" value="ECO:0007669"/>
    <property type="project" value="UniProtKB-ARBA"/>
</dbReference>
<accession>A0AB33IV74</accession>
<evidence type="ECO:0000256" key="8">
    <source>
        <dbReference type="ARBA" id="ARBA00047984"/>
    </source>
</evidence>
<dbReference type="InterPro" id="IPR027417">
    <property type="entry name" value="P-loop_NTPase"/>
</dbReference>
<dbReference type="PROSITE" id="PS51192">
    <property type="entry name" value="HELICASE_ATP_BIND_1"/>
    <property type="match status" value="1"/>
</dbReference>
<dbReference type="EC" id="3.6.4.13" evidence="1"/>
<feature type="domain" description="Helicase ATP-binding" evidence="12">
    <location>
        <begin position="32"/>
        <end position="205"/>
    </location>
</feature>
<proteinExistence type="inferred from homology"/>
<evidence type="ECO:0000256" key="9">
    <source>
        <dbReference type="ARBA" id="ARBA00074363"/>
    </source>
</evidence>
<evidence type="ECO:0000259" key="14">
    <source>
        <dbReference type="PROSITE" id="PS51195"/>
    </source>
</evidence>
<dbReference type="CDD" id="cd00268">
    <property type="entry name" value="DEADc"/>
    <property type="match status" value="1"/>
</dbReference>
<dbReference type="Pfam" id="PF00270">
    <property type="entry name" value="DEAD"/>
    <property type="match status" value="1"/>
</dbReference>
<dbReference type="PROSITE" id="PS00039">
    <property type="entry name" value="DEAD_ATP_HELICASE"/>
    <property type="match status" value="1"/>
</dbReference>
<comment type="catalytic activity">
    <reaction evidence="8">
        <text>ATP + H2O = ADP + phosphate + H(+)</text>
        <dbReference type="Rhea" id="RHEA:13065"/>
        <dbReference type="ChEBI" id="CHEBI:15377"/>
        <dbReference type="ChEBI" id="CHEBI:15378"/>
        <dbReference type="ChEBI" id="CHEBI:30616"/>
        <dbReference type="ChEBI" id="CHEBI:43474"/>
        <dbReference type="ChEBI" id="CHEBI:456216"/>
        <dbReference type="EC" id="3.6.4.13"/>
    </reaction>
</comment>
<dbReference type="PANTHER" id="PTHR47959:SF13">
    <property type="entry name" value="ATP-DEPENDENT RNA HELICASE RHLE"/>
    <property type="match status" value="1"/>
</dbReference>
<keyword evidence="6 11" id="KW-0067">ATP-binding</keyword>
<evidence type="ECO:0000256" key="11">
    <source>
        <dbReference type="RuleBase" id="RU000492"/>
    </source>
</evidence>
<dbReference type="Gene3D" id="3.40.50.300">
    <property type="entry name" value="P-loop containing nucleotide triphosphate hydrolases"/>
    <property type="match status" value="2"/>
</dbReference>
<comment type="similarity">
    <text evidence="7 11">Belongs to the DEAD box helicase family.</text>
</comment>
<organism evidence="15">
    <name type="scientific">Prevotella sp. GTC17253</name>
    <dbReference type="NCBI Taxonomy" id="3236793"/>
    <lineage>
        <taxon>Bacteria</taxon>
        <taxon>Pseudomonadati</taxon>
        <taxon>Bacteroidota</taxon>
        <taxon>Bacteroidia</taxon>
        <taxon>Bacteroidales</taxon>
        <taxon>Prevotellaceae</taxon>
        <taxon>Prevotella</taxon>
    </lineage>
</organism>
<name>A0AB33IV74_9BACT</name>
<evidence type="ECO:0000256" key="1">
    <source>
        <dbReference type="ARBA" id="ARBA00012552"/>
    </source>
</evidence>
<gene>
    <name evidence="15" type="ORF">GTC17253_12430</name>
</gene>
<dbReference type="InterPro" id="IPR011545">
    <property type="entry name" value="DEAD/DEAH_box_helicase_dom"/>
</dbReference>
<dbReference type="Pfam" id="PF00271">
    <property type="entry name" value="Helicase_C"/>
    <property type="match status" value="1"/>
</dbReference>
<dbReference type="GO" id="GO:0005524">
    <property type="term" value="F:ATP binding"/>
    <property type="evidence" value="ECO:0007669"/>
    <property type="project" value="UniProtKB-KW"/>
</dbReference>
<feature type="domain" description="Helicase C-terminal" evidence="13">
    <location>
        <begin position="216"/>
        <end position="369"/>
    </location>
</feature>
<dbReference type="PANTHER" id="PTHR47959">
    <property type="entry name" value="ATP-DEPENDENT RNA HELICASE RHLE-RELATED"/>
    <property type="match status" value="1"/>
</dbReference>
<evidence type="ECO:0000256" key="4">
    <source>
        <dbReference type="ARBA" id="ARBA00022801"/>
    </source>
</evidence>
<dbReference type="AlphaFoldDB" id="A0AB33IV74"/>
<feature type="domain" description="DEAD-box RNA helicase Q" evidence="14">
    <location>
        <begin position="1"/>
        <end position="29"/>
    </location>
</feature>
<sequence length="369" mass="41051">MTFQDLKIVEPILQAISEKGYTEPTPIQEKAIPVALQGRDILGCAQTGTGKTAAFAIPLIQHISQTPQRSKGISALILTPTRELALQIEECLTDYACHTQVRHGVIFGGVGQKPQVDMLRRGIDILVATPGRLLDLKAQGLLRLDSIRYFVLDEADRMLDMGFIHDIRKLLPMLPAKKQTMLFSATMPQEIQEITRKILHNPARVEVTPVSSTVDTIDQRLYYVEKQEKTALLISLLHERDERSVLVFSRTKHRADNIVRKLVKAGIKSQAIHGNKSQSARQSALGNFKSGKTRVMVATDIAARGIDISELPLVINYDIPDVPETYVHRIGRTGRAGHEGLALSFCCDDEKKQLKDIQKLTGKRISVAQ</sequence>
<dbReference type="SMART" id="SM00487">
    <property type="entry name" value="DEXDc"/>
    <property type="match status" value="1"/>
</dbReference>
<reference evidence="15" key="1">
    <citation type="submission" date="2024-07" db="EMBL/GenBank/DDBJ databases">
        <title>Complete genome sequence of Prevotella sp. YM-2024 GTC17253.</title>
        <authorList>
            <person name="Hayashi M."/>
            <person name="Muto Y."/>
            <person name="Tanaka K."/>
            <person name="Niwa H."/>
        </authorList>
    </citation>
    <scope>NUCLEOTIDE SEQUENCE</scope>
    <source>
        <strain evidence="15">GTC17253</strain>
    </source>
</reference>
<dbReference type="InterPro" id="IPR044742">
    <property type="entry name" value="DEAD/DEAH_RhlB"/>
</dbReference>
<dbReference type="InterPro" id="IPR001650">
    <property type="entry name" value="Helicase_C-like"/>
</dbReference>
<dbReference type="InterPro" id="IPR014001">
    <property type="entry name" value="Helicase_ATP-bd"/>
</dbReference>
<evidence type="ECO:0000256" key="3">
    <source>
        <dbReference type="ARBA" id="ARBA00022741"/>
    </source>
</evidence>
<dbReference type="SUPFAM" id="SSF52540">
    <property type="entry name" value="P-loop containing nucleoside triphosphate hydrolases"/>
    <property type="match status" value="1"/>
</dbReference>
<dbReference type="GO" id="GO:0005829">
    <property type="term" value="C:cytosol"/>
    <property type="evidence" value="ECO:0007669"/>
    <property type="project" value="TreeGrafter"/>
</dbReference>
<dbReference type="GO" id="GO:0016787">
    <property type="term" value="F:hydrolase activity"/>
    <property type="evidence" value="ECO:0007669"/>
    <property type="project" value="UniProtKB-KW"/>
</dbReference>
<dbReference type="FunFam" id="3.40.50.300:FF:000108">
    <property type="entry name" value="ATP-dependent RNA helicase RhlE"/>
    <property type="match status" value="1"/>
</dbReference>
<evidence type="ECO:0000256" key="5">
    <source>
        <dbReference type="ARBA" id="ARBA00022806"/>
    </source>
</evidence>
<evidence type="ECO:0000259" key="12">
    <source>
        <dbReference type="PROSITE" id="PS51192"/>
    </source>
</evidence>
<keyword evidence="3 11" id="KW-0547">Nucleotide-binding</keyword>
<evidence type="ECO:0000256" key="7">
    <source>
        <dbReference type="ARBA" id="ARBA00038437"/>
    </source>
</evidence>
<dbReference type="CDD" id="cd18787">
    <property type="entry name" value="SF2_C_DEAD"/>
    <property type="match status" value="1"/>
</dbReference>
<evidence type="ECO:0000313" key="15">
    <source>
        <dbReference type="EMBL" id="BFO71277.1"/>
    </source>
</evidence>
<dbReference type="EMBL" id="AP035785">
    <property type="protein sequence ID" value="BFO71277.1"/>
    <property type="molecule type" value="Genomic_DNA"/>
</dbReference>
<dbReference type="PROSITE" id="PS51194">
    <property type="entry name" value="HELICASE_CTER"/>
    <property type="match status" value="1"/>
</dbReference>
<dbReference type="InterPro" id="IPR000629">
    <property type="entry name" value="RNA-helicase_DEAD-box_CS"/>
</dbReference>
<dbReference type="PROSITE" id="PS51195">
    <property type="entry name" value="Q_MOTIF"/>
    <property type="match status" value="1"/>
</dbReference>
<keyword evidence="4 11" id="KW-0378">Hydrolase</keyword>
<evidence type="ECO:0000256" key="6">
    <source>
        <dbReference type="ARBA" id="ARBA00022840"/>
    </source>
</evidence>
<dbReference type="GO" id="GO:0042255">
    <property type="term" value="P:ribosome assembly"/>
    <property type="evidence" value="ECO:0007669"/>
    <property type="project" value="UniProtKB-ARBA"/>
</dbReference>